<evidence type="ECO:0000256" key="6">
    <source>
        <dbReference type="ARBA" id="ARBA00023306"/>
    </source>
</evidence>
<dbReference type="AlphaFoldDB" id="A0A926IMR4"/>
<evidence type="ECO:0000259" key="12">
    <source>
        <dbReference type="Pfam" id="PF08245"/>
    </source>
</evidence>
<feature type="binding site" evidence="8">
    <location>
        <position position="182"/>
    </location>
    <ligand>
        <name>UDP-N-acetyl-alpha-D-muramoyl-L-alanyl-D-glutamate</name>
        <dbReference type="ChEBI" id="CHEBI:83900"/>
    </ligand>
</feature>
<dbReference type="Gene3D" id="3.40.1190.10">
    <property type="entry name" value="Mur-like, catalytic domain"/>
    <property type="match status" value="1"/>
</dbReference>
<keyword evidence="8" id="KW-0460">Magnesium</keyword>
<dbReference type="GO" id="GO:0008360">
    <property type="term" value="P:regulation of cell shape"/>
    <property type="evidence" value="ECO:0007669"/>
    <property type="project" value="UniProtKB-KW"/>
</dbReference>
<dbReference type="InterPro" id="IPR005761">
    <property type="entry name" value="UDP-N-AcMur-Glu-dNH2Pim_ligase"/>
</dbReference>
<proteinExistence type="inferred from homology"/>
<dbReference type="EC" id="6.3.2.13" evidence="8"/>
<keyword evidence="5 8" id="KW-0573">Peptidoglycan synthesis</keyword>
<dbReference type="PANTHER" id="PTHR23135">
    <property type="entry name" value="MUR LIGASE FAMILY MEMBER"/>
    <property type="match status" value="1"/>
</dbReference>
<dbReference type="NCBIfam" id="TIGR01085">
    <property type="entry name" value="murE"/>
    <property type="match status" value="1"/>
</dbReference>
<feature type="domain" description="Mur ligase central" evidence="12">
    <location>
        <begin position="111"/>
        <end position="310"/>
    </location>
</feature>
<evidence type="ECO:0000256" key="2">
    <source>
        <dbReference type="ARBA" id="ARBA00005898"/>
    </source>
</evidence>
<comment type="caution">
    <text evidence="8">Lacks conserved residue(s) required for the propagation of feature annotation.</text>
</comment>
<evidence type="ECO:0000313" key="13">
    <source>
        <dbReference type="EMBL" id="MBC8590715.1"/>
    </source>
</evidence>
<dbReference type="InterPro" id="IPR004101">
    <property type="entry name" value="Mur_ligase_C"/>
</dbReference>
<evidence type="ECO:0000259" key="11">
    <source>
        <dbReference type="Pfam" id="PF02875"/>
    </source>
</evidence>
<dbReference type="Gene3D" id="3.90.190.20">
    <property type="entry name" value="Mur ligase, C-terminal domain"/>
    <property type="match status" value="1"/>
</dbReference>
<keyword evidence="8" id="KW-0963">Cytoplasm</keyword>
<keyword evidence="8 13" id="KW-0436">Ligase</keyword>
<feature type="domain" description="Mur ligase N-terminal catalytic" evidence="10">
    <location>
        <begin position="26"/>
        <end position="99"/>
    </location>
</feature>
<keyword evidence="4 8" id="KW-0133">Cell shape</keyword>
<dbReference type="Pfam" id="PF02875">
    <property type="entry name" value="Mur_ligase_C"/>
    <property type="match status" value="1"/>
</dbReference>
<feature type="binding site" evidence="8">
    <location>
        <position position="190"/>
    </location>
    <ligand>
        <name>UDP-N-acetyl-alpha-D-muramoyl-L-alanyl-D-glutamate</name>
        <dbReference type="ChEBI" id="CHEBI:83900"/>
    </ligand>
</feature>
<evidence type="ECO:0000259" key="10">
    <source>
        <dbReference type="Pfam" id="PF01225"/>
    </source>
</evidence>
<dbReference type="SUPFAM" id="SSF53244">
    <property type="entry name" value="MurD-like peptide ligases, peptide-binding domain"/>
    <property type="match status" value="1"/>
</dbReference>
<reference evidence="13 14" key="1">
    <citation type="submission" date="2020-08" db="EMBL/GenBank/DDBJ databases">
        <title>Genome public.</title>
        <authorList>
            <person name="Liu C."/>
            <person name="Sun Q."/>
        </authorList>
    </citation>
    <scope>NUCLEOTIDE SEQUENCE [LARGE SCALE GENOMIC DNA]</scope>
    <source>
        <strain evidence="13 14">NSJ-26</strain>
    </source>
</reference>
<evidence type="ECO:0000256" key="9">
    <source>
        <dbReference type="RuleBase" id="RU004135"/>
    </source>
</evidence>
<comment type="function">
    <text evidence="8">Catalyzes the addition of meso-diaminopimelic acid to the nucleotide precursor UDP-N-acetylmuramoyl-L-alanyl-D-glutamate (UMAG) in the biosynthesis of bacterial cell-wall peptidoglycan.</text>
</comment>
<comment type="similarity">
    <text evidence="2 8">Belongs to the MurCDEF family. MurE subfamily.</text>
</comment>
<feature type="binding site" evidence="8">
    <location>
        <position position="382"/>
    </location>
    <ligand>
        <name>meso-2,6-diaminopimelate</name>
        <dbReference type="ChEBI" id="CHEBI:57791"/>
    </ligand>
</feature>
<feature type="binding site" evidence="8">
    <location>
        <position position="458"/>
    </location>
    <ligand>
        <name>meso-2,6-diaminopimelate</name>
        <dbReference type="ChEBI" id="CHEBI:57791"/>
    </ligand>
</feature>
<dbReference type="GO" id="GO:0005737">
    <property type="term" value="C:cytoplasm"/>
    <property type="evidence" value="ECO:0007669"/>
    <property type="project" value="UniProtKB-SubCell"/>
</dbReference>
<gene>
    <name evidence="8" type="primary">murE</name>
    <name evidence="13" type="ORF">H8689_06155</name>
</gene>
<dbReference type="SUPFAM" id="SSF53623">
    <property type="entry name" value="MurD-like peptide ligases, catalytic domain"/>
    <property type="match status" value="1"/>
</dbReference>
<dbReference type="SUPFAM" id="SSF63418">
    <property type="entry name" value="MurE/MurF N-terminal domain"/>
    <property type="match status" value="1"/>
</dbReference>
<evidence type="ECO:0000313" key="14">
    <source>
        <dbReference type="Proteomes" id="UP000601522"/>
    </source>
</evidence>
<dbReference type="Proteomes" id="UP000601522">
    <property type="component" value="Unassembled WGS sequence"/>
</dbReference>
<dbReference type="GO" id="GO:0000287">
    <property type="term" value="F:magnesium ion binding"/>
    <property type="evidence" value="ECO:0007669"/>
    <property type="project" value="UniProtKB-UniRule"/>
</dbReference>
<keyword evidence="3 8" id="KW-0132">Cell division</keyword>
<evidence type="ECO:0000256" key="7">
    <source>
        <dbReference type="ARBA" id="ARBA00023316"/>
    </source>
</evidence>
<evidence type="ECO:0000256" key="8">
    <source>
        <dbReference type="HAMAP-Rule" id="MF_00208"/>
    </source>
</evidence>
<feature type="binding site" evidence="8">
    <location>
        <position position="154"/>
    </location>
    <ligand>
        <name>UDP-N-acetyl-alpha-D-muramoyl-L-alanyl-D-glutamate</name>
        <dbReference type="ChEBI" id="CHEBI:83900"/>
    </ligand>
</feature>
<dbReference type="PANTHER" id="PTHR23135:SF4">
    <property type="entry name" value="UDP-N-ACETYLMURAMOYL-L-ALANYL-D-GLUTAMATE--2,6-DIAMINOPIMELATE LIGASE MURE HOMOLOG, CHLOROPLASTIC"/>
    <property type="match status" value="1"/>
</dbReference>
<evidence type="ECO:0000256" key="5">
    <source>
        <dbReference type="ARBA" id="ARBA00022984"/>
    </source>
</evidence>
<feature type="binding site" evidence="8">
    <location>
        <begin position="155"/>
        <end position="156"/>
    </location>
    <ligand>
        <name>UDP-N-acetyl-alpha-D-muramoyl-L-alanyl-D-glutamate</name>
        <dbReference type="ChEBI" id="CHEBI:83900"/>
    </ligand>
</feature>
<evidence type="ECO:0000256" key="3">
    <source>
        <dbReference type="ARBA" id="ARBA00022618"/>
    </source>
</evidence>
<protein>
    <recommendedName>
        <fullName evidence="8">UDP-N-acetylmuramoyl-L-alanyl-D-glutamate--2,6-diaminopimelate ligase</fullName>
        <ecNumber evidence="8">6.3.2.13</ecNumber>
    </recommendedName>
    <alternativeName>
        <fullName evidence="8">Meso-A2pm-adding enzyme</fullName>
    </alternativeName>
    <alternativeName>
        <fullName evidence="8">Meso-diaminopimelate-adding enzyme</fullName>
    </alternativeName>
    <alternativeName>
        <fullName evidence="8">UDP-MurNAc-L-Ala-D-Glu:meso-diaminopimelate ligase</fullName>
    </alternativeName>
    <alternativeName>
        <fullName evidence="8">UDP-MurNAc-tripeptide synthetase</fullName>
    </alternativeName>
    <alternativeName>
        <fullName evidence="8">UDP-N-acetylmuramyl-tripeptide synthetase</fullName>
    </alternativeName>
</protein>
<dbReference type="InterPro" id="IPR013221">
    <property type="entry name" value="Mur_ligase_cen"/>
</dbReference>
<keyword evidence="8" id="KW-0547">Nucleotide-binding</keyword>
<feature type="short sequence motif" description="Meso-diaminopimelate recognition motif" evidence="8">
    <location>
        <begin position="406"/>
        <end position="409"/>
    </location>
</feature>
<comment type="pathway">
    <text evidence="1 8 9">Cell wall biogenesis; peptidoglycan biosynthesis.</text>
</comment>
<dbReference type="EMBL" id="JACRTK010000002">
    <property type="protein sequence ID" value="MBC8590715.1"/>
    <property type="molecule type" value="Genomic_DNA"/>
</dbReference>
<evidence type="ECO:0000256" key="1">
    <source>
        <dbReference type="ARBA" id="ARBA00004752"/>
    </source>
</evidence>
<dbReference type="GO" id="GO:0008765">
    <property type="term" value="F:UDP-N-acetylmuramoylalanyl-D-glutamate-2,6-diaminopimelate ligase activity"/>
    <property type="evidence" value="ECO:0007669"/>
    <property type="project" value="UniProtKB-UniRule"/>
</dbReference>
<keyword evidence="8" id="KW-0067">ATP-binding</keyword>
<feature type="binding site" evidence="8">
    <location>
        <begin position="406"/>
        <end position="409"/>
    </location>
    <ligand>
        <name>meso-2,6-diaminopimelate</name>
        <dbReference type="ChEBI" id="CHEBI:57791"/>
    </ligand>
</feature>
<name>A0A926IMR4_9FIRM</name>
<feature type="domain" description="Mur ligase C-terminal" evidence="11">
    <location>
        <begin position="333"/>
        <end position="460"/>
    </location>
</feature>
<accession>A0A926IMR4</accession>
<dbReference type="GO" id="GO:0071555">
    <property type="term" value="P:cell wall organization"/>
    <property type="evidence" value="ECO:0007669"/>
    <property type="project" value="UniProtKB-KW"/>
</dbReference>
<feature type="binding site" evidence="8">
    <location>
        <position position="462"/>
    </location>
    <ligand>
        <name>meso-2,6-diaminopimelate</name>
        <dbReference type="ChEBI" id="CHEBI:57791"/>
    </ligand>
</feature>
<dbReference type="InterPro" id="IPR036615">
    <property type="entry name" value="Mur_ligase_C_dom_sf"/>
</dbReference>
<dbReference type="HAMAP" id="MF_00208">
    <property type="entry name" value="MurE"/>
    <property type="match status" value="1"/>
</dbReference>
<dbReference type="Gene3D" id="3.40.1390.10">
    <property type="entry name" value="MurE/MurF, N-terminal domain"/>
    <property type="match status" value="1"/>
</dbReference>
<feature type="binding site" evidence="8">
    <location>
        <position position="33"/>
    </location>
    <ligand>
        <name>UDP-N-acetyl-alpha-D-muramoyl-L-alanyl-D-glutamate</name>
        <dbReference type="ChEBI" id="CHEBI:83900"/>
    </ligand>
</feature>
<comment type="cofactor">
    <cofactor evidence="8">
        <name>Mg(2+)</name>
        <dbReference type="ChEBI" id="CHEBI:18420"/>
    </cofactor>
</comment>
<dbReference type="InterPro" id="IPR035911">
    <property type="entry name" value="MurE/MurF_N"/>
</dbReference>
<comment type="PTM">
    <text evidence="8">Carboxylation is probably crucial for Mg(2+) binding and, consequently, for the gamma-phosphate positioning of ATP.</text>
</comment>
<feature type="binding site" evidence="8">
    <location>
        <begin position="113"/>
        <end position="119"/>
    </location>
    <ligand>
        <name>ATP</name>
        <dbReference type="ChEBI" id="CHEBI:30616"/>
    </ligand>
</feature>
<dbReference type="GO" id="GO:0005524">
    <property type="term" value="F:ATP binding"/>
    <property type="evidence" value="ECO:0007669"/>
    <property type="project" value="UniProtKB-UniRule"/>
</dbReference>
<comment type="subcellular location">
    <subcellularLocation>
        <location evidence="8 9">Cytoplasm</location>
    </subcellularLocation>
</comment>
<evidence type="ECO:0000256" key="4">
    <source>
        <dbReference type="ARBA" id="ARBA00022960"/>
    </source>
</evidence>
<dbReference type="Pfam" id="PF08245">
    <property type="entry name" value="Mur_ligase_M"/>
    <property type="match status" value="1"/>
</dbReference>
<feature type="modified residue" description="N6-carboxylysine" evidence="8">
    <location>
        <position position="222"/>
    </location>
</feature>
<dbReference type="InterPro" id="IPR036565">
    <property type="entry name" value="Mur-like_cat_sf"/>
</dbReference>
<keyword evidence="7 8" id="KW-0961">Cell wall biogenesis/degradation</keyword>
<keyword evidence="14" id="KW-1185">Reference proteome</keyword>
<comment type="caution">
    <text evidence="13">The sequence shown here is derived from an EMBL/GenBank/DDBJ whole genome shotgun (WGS) entry which is preliminary data.</text>
</comment>
<dbReference type="Pfam" id="PF01225">
    <property type="entry name" value="Mur_ligase"/>
    <property type="match status" value="1"/>
</dbReference>
<dbReference type="GO" id="GO:0051301">
    <property type="term" value="P:cell division"/>
    <property type="evidence" value="ECO:0007669"/>
    <property type="project" value="UniProtKB-KW"/>
</dbReference>
<organism evidence="13 14">
    <name type="scientific">Wansuia hejianensis</name>
    <dbReference type="NCBI Taxonomy" id="2763667"/>
    <lineage>
        <taxon>Bacteria</taxon>
        <taxon>Bacillati</taxon>
        <taxon>Bacillota</taxon>
        <taxon>Clostridia</taxon>
        <taxon>Lachnospirales</taxon>
        <taxon>Lachnospiraceae</taxon>
        <taxon>Wansuia</taxon>
    </lineage>
</organism>
<comment type="catalytic activity">
    <reaction evidence="8">
        <text>UDP-N-acetyl-alpha-D-muramoyl-L-alanyl-D-glutamate + meso-2,6-diaminopimelate + ATP = UDP-N-acetyl-alpha-D-muramoyl-L-alanyl-gamma-D-glutamyl-meso-2,6-diaminopimelate + ADP + phosphate + H(+)</text>
        <dbReference type="Rhea" id="RHEA:23676"/>
        <dbReference type="ChEBI" id="CHEBI:15378"/>
        <dbReference type="ChEBI" id="CHEBI:30616"/>
        <dbReference type="ChEBI" id="CHEBI:43474"/>
        <dbReference type="ChEBI" id="CHEBI:57791"/>
        <dbReference type="ChEBI" id="CHEBI:83900"/>
        <dbReference type="ChEBI" id="CHEBI:83905"/>
        <dbReference type="ChEBI" id="CHEBI:456216"/>
        <dbReference type="EC" id="6.3.2.13"/>
    </reaction>
</comment>
<dbReference type="GO" id="GO:0009252">
    <property type="term" value="P:peptidoglycan biosynthetic process"/>
    <property type="evidence" value="ECO:0007669"/>
    <property type="project" value="UniProtKB-UniRule"/>
</dbReference>
<dbReference type="NCBIfam" id="NF001126">
    <property type="entry name" value="PRK00139.1-4"/>
    <property type="match status" value="1"/>
</dbReference>
<sequence length="489" mass="55510">MKLLKLLDIIGKYPIISCQGSIDKNISGIEHNSNKITKDNMFIAQKGFTHNGHIFIGDAVSKGANTIVIQEDIQPIEDLTIVKVRDTTDALGYFSSKFYRLPWRNMETIGITGTNGKTSTSYYIKEIFDVNENKVGLLGTIGAIIDHMHIDLDNTTPDSLEIQRIMKKMIQKKIEYCIMEVSSHALDLKRVKYMDFHVGIFTNLSREHLDYHKNMENYFNSKLKLFYKTSKYNIINVDDYYSKTIIDMVGNRIPYITYGIKEKADVTASNIKYGLNKTSFILHIGNNKEYITLNQSGEFNVYNALAAAACTSIYGIKISTIKEGLENVKSIKGRFELLPLDTDFNVIIDFAHTPESLKEVLISIDKFAEGRVIVVFGAGGNRDQSKRAVMGEIVGNYADFAIITSDNPRFEEPEKIIHDIVEGINKTCIDYVQIVDRVEAIEYAIKNANPKDIILLTGKGHEEHMIIGNKKYPFNEREIILNIINNRKK</sequence>
<keyword evidence="6 8" id="KW-0131">Cell cycle</keyword>
<dbReference type="InterPro" id="IPR000713">
    <property type="entry name" value="Mur_ligase_N"/>
</dbReference>